<sequence>MSMNKASAMNDKLLATLQKVRATSARYDSASGHVVVLLNTGMELSFDPHLAAGLEHAQPVDLLQIEVSPTGTGLHFPALDADLYVPSLLVGVLQPERLAGEAGHEAKKCLRQPEAEDLYAYAVHWSAEDQEFVATCAAFPSLSWLAPTPYLALQGVRNLVRSAIADLAAEGQHPPVSSC</sequence>
<reference evidence="1 2" key="1">
    <citation type="submission" date="2019-03" db="EMBL/GenBank/DDBJ databases">
        <title>Genomic Encyclopedia of Type Strains, Phase IV (KMG-IV): sequencing the most valuable type-strain genomes for metagenomic binning, comparative biology and taxonomic classification.</title>
        <authorList>
            <person name="Goeker M."/>
        </authorList>
    </citation>
    <scope>NUCLEOTIDE SEQUENCE [LARGE SCALE GENOMIC DNA]</scope>
    <source>
        <strain evidence="1 2">DSM 11901</strain>
    </source>
</reference>
<comment type="caution">
    <text evidence="1">The sequence shown here is derived from an EMBL/GenBank/DDBJ whole genome shotgun (WGS) entry which is preliminary data.</text>
</comment>
<name>A0A4R6R6V5_9BURK</name>
<dbReference type="Proteomes" id="UP000294593">
    <property type="component" value="Unassembled WGS sequence"/>
</dbReference>
<dbReference type="EMBL" id="SNXW01000007">
    <property type="protein sequence ID" value="TDP81582.1"/>
    <property type="molecule type" value="Genomic_DNA"/>
</dbReference>
<dbReference type="SUPFAM" id="SSF143100">
    <property type="entry name" value="TTHA1013/TTHA0281-like"/>
    <property type="match status" value="1"/>
</dbReference>
<gene>
    <name evidence="1" type="ORF">EV672_10712</name>
</gene>
<dbReference type="Pfam" id="PF10387">
    <property type="entry name" value="DUF2442"/>
    <property type="match status" value="1"/>
</dbReference>
<keyword evidence="2" id="KW-1185">Reference proteome</keyword>
<dbReference type="Gene3D" id="3.30.2020.40">
    <property type="entry name" value="Uncharacterised protein PF10387, DUF2442"/>
    <property type="match status" value="1"/>
</dbReference>
<proteinExistence type="predicted"/>
<evidence type="ECO:0000313" key="1">
    <source>
        <dbReference type="EMBL" id="TDP81582.1"/>
    </source>
</evidence>
<accession>A0A4R6R6V5</accession>
<evidence type="ECO:0000313" key="2">
    <source>
        <dbReference type="Proteomes" id="UP000294593"/>
    </source>
</evidence>
<organism evidence="1 2">
    <name type="scientific">Aquabacterium commune</name>
    <dbReference type="NCBI Taxonomy" id="70586"/>
    <lineage>
        <taxon>Bacteria</taxon>
        <taxon>Pseudomonadati</taxon>
        <taxon>Pseudomonadota</taxon>
        <taxon>Betaproteobacteria</taxon>
        <taxon>Burkholderiales</taxon>
        <taxon>Aquabacterium</taxon>
    </lineage>
</organism>
<protein>
    <submittedName>
        <fullName evidence="1">Uncharacterized protein DUF2442</fullName>
    </submittedName>
</protein>
<dbReference type="InterPro" id="IPR035069">
    <property type="entry name" value="TTHA1013/TTHA0281-like"/>
</dbReference>
<dbReference type="InterPro" id="IPR018841">
    <property type="entry name" value="DUF2442"/>
</dbReference>
<dbReference type="RefSeq" id="WP_208110767.1">
    <property type="nucleotide sequence ID" value="NZ_SNXW01000007.1"/>
</dbReference>
<dbReference type="AlphaFoldDB" id="A0A4R6R6V5"/>